<dbReference type="Proteomes" id="UP000253941">
    <property type="component" value="Unassembled WGS sequence"/>
</dbReference>
<dbReference type="EMBL" id="QPMH01000015">
    <property type="protein sequence ID" value="RDD61158.1"/>
    <property type="molecule type" value="Genomic_DNA"/>
</dbReference>
<dbReference type="InterPro" id="IPR011049">
    <property type="entry name" value="Serralysin-like_metalloprot_C"/>
</dbReference>
<evidence type="ECO:0000256" key="2">
    <source>
        <dbReference type="ARBA" id="ARBA00022525"/>
    </source>
</evidence>
<reference evidence="3 4" key="1">
    <citation type="submission" date="2018-07" db="EMBL/GenBank/DDBJ databases">
        <title>Venubactetium sediminum gen. nov., sp. nov., isolated from a marine solar saltern.</title>
        <authorList>
            <person name="Wang S."/>
        </authorList>
    </citation>
    <scope>NUCLEOTIDE SEQUENCE [LARGE SCALE GENOMIC DNA]</scope>
    <source>
        <strain evidence="3 4">WD2A32</strain>
    </source>
</reference>
<keyword evidence="4" id="KW-1185">Reference proteome</keyword>
<sequence>MTSPIIYGTKHDDNLAADHADLTIFGLHGDDVLTSTFNRTTLDGGKHSDTLISDVEVSGHPGETVEAVTTQHGRHGRDTLDAAVTASFGSETYAHTELDGGDGDDDITAQASAMTEALILDESATASAHNDIDGGAGHDTIDATAFADGLFNVDLTAINDIDGGDGDDVIHATAEIAFFSAPDSSTALNIVDGGKGHDTIHAVATGDFSGLHSDVRNELMGGSGNDTLTAEAVAQSNGGRSATNLLYGGDGEDTLSAHALGNSNSDTVEVSNTLYGGAGHDILMAEARGIHSFLNTVENTLSGGDGNDTLIAEATVTLLEPGGFFGVSTATNILYGGNGDDEMQATARMDAETPQDGTAENILDGGKGDDTLTATIAPGSPGRSTLSGGRGDDVLQVHGGSDNELDGGRGQDTLIGGDGDEFMTGGPGGDLFVFAANAGNDTILDFEDGRDLIELRGFDYGDLAEVSVRDDGADAIVQLDADNEVTVLGAAGLIGADDFWYA</sequence>
<dbReference type="InterPro" id="IPR001343">
    <property type="entry name" value="Hemolysn_Ca-bd"/>
</dbReference>
<dbReference type="RefSeq" id="WP_114582986.1">
    <property type="nucleotide sequence ID" value="NZ_QPMH01000015.1"/>
</dbReference>
<accession>A0A369T7A7</accession>
<evidence type="ECO:0008006" key="5">
    <source>
        <dbReference type="Google" id="ProtNLM"/>
    </source>
</evidence>
<dbReference type="Gene3D" id="2.160.20.160">
    <property type="match status" value="1"/>
</dbReference>
<dbReference type="PANTHER" id="PTHR38340">
    <property type="entry name" value="S-LAYER PROTEIN"/>
    <property type="match status" value="1"/>
</dbReference>
<comment type="subcellular location">
    <subcellularLocation>
        <location evidence="1">Secreted</location>
    </subcellularLocation>
</comment>
<keyword evidence="2" id="KW-0964">Secreted</keyword>
<dbReference type="GO" id="GO:0005576">
    <property type="term" value="C:extracellular region"/>
    <property type="evidence" value="ECO:0007669"/>
    <property type="project" value="UniProtKB-SubCell"/>
</dbReference>
<dbReference type="Gene3D" id="2.150.10.10">
    <property type="entry name" value="Serralysin-like metalloprotease, C-terminal"/>
    <property type="match status" value="1"/>
</dbReference>
<protein>
    <recommendedName>
        <fullName evidence="5">Calcium-binding protein</fullName>
    </recommendedName>
</protein>
<dbReference type="PANTHER" id="PTHR38340:SF1">
    <property type="entry name" value="S-LAYER PROTEIN"/>
    <property type="match status" value="1"/>
</dbReference>
<evidence type="ECO:0000256" key="1">
    <source>
        <dbReference type="ARBA" id="ARBA00004613"/>
    </source>
</evidence>
<dbReference type="GO" id="GO:0005509">
    <property type="term" value="F:calcium ion binding"/>
    <property type="evidence" value="ECO:0007669"/>
    <property type="project" value="InterPro"/>
</dbReference>
<evidence type="ECO:0000313" key="4">
    <source>
        <dbReference type="Proteomes" id="UP000253941"/>
    </source>
</evidence>
<gene>
    <name evidence="3" type="ORF">DRB17_14800</name>
</gene>
<comment type="caution">
    <text evidence="3">The sequence shown here is derived from an EMBL/GenBank/DDBJ whole genome shotgun (WGS) entry which is preliminary data.</text>
</comment>
<dbReference type="InterPro" id="IPR050557">
    <property type="entry name" value="RTX_toxin/Mannuronan_C5-epim"/>
</dbReference>
<proteinExistence type="predicted"/>
<dbReference type="PRINTS" id="PR00313">
    <property type="entry name" value="CABNDNGRPT"/>
</dbReference>
<evidence type="ECO:0000313" key="3">
    <source>
        <dbReference type="EMBL" id="RDD61158.1"/>
    </source>
</evidence>
<dbReference type="AlphaFoldDB" id="A0A369T7A7"/>
<organism evidence="3 4">
    <name type="scientific">Ferruginivarius sediminum</name>
    <dbReference type="NCBI Taxonomy" id="2661937"/>
    <lineage>
        <taxon>Bacteria</taxon>
        <taxon>Pseudomonadati</taxon>
        <taxon>Pseudomonadota</taxon>
        <taxon>Alphaproteobacteria</taxon>
        <taxon>Rhodospirillales</taxon>
        <taxon>Rhodospirillaceae</taxon>
        <taxon>Ferruginivarius</taxon>
    </lineage>
</organism>
<name>A0A369T7A7_9PROT</name>
<dbReference type="Pfam" id="PF00353">
    <property type="entry name" value="HemolysinCabind"/>
    <property type="match status" value="9"/>
</dbReference>
<dbReference type="SUPFAM" id="SSF51120">
    <property type="entry name" value="beta-Roll"/>
    <property type="match status" value="2"/>
</dbReference>